<reference evidence="3 4" key="1">
    <citation type="journal article" date="2015" name="PLoS Pathog.">
        <title>Leptomonas seymouri: Adaptations to the Dixenous Life Cycle Analyzed by Genome Sequencing, Transcriptome Profiling and Co-infection with Leishmania donovani.</title>
        <authorList>
            <person name="Kraeva N."/>
            <person name="Butenko A."/>
            <person name="Hlavacova J."/>
            <person name="Kostygov A."/>
            <person name="Myskova J."/>
            <person name="Grybchuk D."/>
            <person name="Lestinova T."/>
            <person name="Votypka J."/>
            <person name="Volf P."/>
            <person name="Opperdoes F."/>
            <person name="Flegontov P."/>
            <person name="Lukes J."/>
            <person name="Yurchenko V."/>
        </authorList>
    </citation>
    <scope>NUCLEOTIDE SEQUENCE [LARGE SCALE GENOMIC DNA]</scope>
    <source>
        <strain evidence="3 4">ATCC 30220</strain>
    </source>
</reference>
<feature type="compositionally biased region" description="Low complexity" evidence="1">
    <location>
        <begin position="121"/>
        <end position="131"/>
    </location>
</feature>
<accession>A0A0N0P489</accession>
<dbReference type="OMA" id="WGRAGNA"/>
<evidence type="ECO:0000313" key="4">
    <source>
        <dbReference type="Proteomes" id="UP000038009"/>
    </source>
</evidence>
<evidence type="ECO:0000256" key="1">
    <source>
        <dbReference type="SAM" id="MobiDB-lite"/>
    </source>
</evidence>
<dbReference type="InterPro" id="IPR001202">
    <property type="entry name" value="WW_dom"/>
</dbReference>
<feature type="compositionally biased region" description="Low complexity" evidence="1">
    <location>
        <begin position="141"/>
        <end position="160"/>
    </location>
</feature>
<sequence length="352" mass="36715">MTHPRQTIGATGLDAAPSMSHVPPYRVYAHTYIAEQLATATAGQTQALGMSPDPTTYPRSSQSPSTSPYSAQEVRATAVMNALSMSSPPLQGMPNNAATAKPLPPPLSVQPFTSNLAPITSPAAPYHHSPSPQMPSPAPAAPFSSLMAAPSPATATSATPTSPPPTAIPVAAAAPLPLRPSTIRSSHKAPCMAHFPQLRIVLARGRLSGIAEFGPDATGEAIYRAFCPAGDTYPNDHADGPTVSAAAAPTTATTSRASLTVCHEPPTPSETASTMASGEMTTLAPNGSAEASNRSCWTAQASATRGRLPPGWERRLFLNTTFYLDHISREAHDQEPWVVWWGRAGNADMSIL</sequence>
<evidence type="ECO:0000313" key="3">
    <source>
        <dbReference type="EMBL" id="KPI85016.1"/>
    </source>
</evidence>
<feature type="domain" description="WW" evidence="2">
    <location>
        <begin position="306"/>
        <end position="338"/>
    </location>
</feature>
<dbReference type="EMBL" id="LJSK01000214">
    <property type="protein sequence ID" value="KPI85016.1"/>
    <property type="molecule type" value="Genomic_DNA"/>
</dbReference>
<proteinExistence type="predicted"/>
<keyword evidence="4" id="KW-1185">Reference proteome</keyword>
<dbReference type="OrthoDB" id="238414at2759"/>
<gene>
    <name evidence="3" type="ORF">ABL78_5925</name>
</gene>
<dbReference type="PROSITE" id="PS50020">
    <property type="entry name" value="WW_DOMAIN_2"/>
    <property type="match status" value="1"/>
</dbReference>
<dbReference type="VEuPathDB" id="TriTrypDB:Lsey_0214_0030"/>
<comment type="caution">
    <text evidence="3">The sequence shown here is derived from an EMBL/GenBank/DDBJ whole genome shotgun (WGS) entry which is preliminary data.</text>
</comment>
<feature type="region of interest" description="Disordered" evidence="1">
    <location>
        <begin position="46"/>
        <end position="71"/>
    </location>
</feature>
<dbReference type="Proteomes" id="UP000038009">
    <property type="component" value="Unassembled WGS sequence"/>
</dbReference>
<evidence type="ECO:0000259" key="2">
    <source>
        <dbReference type="PROSITE" id="PS50020"/>
    </source>
</evidence>
<protein>
    <recommendedName>
        <fullName evidence="2">WW domain-containing protein</fullName>
    </recommendedName>
</protein>
<feature type="compositionally biased region" description="Low complexity" evidence="1">
    <location>
        <begin position="46"/>
        <end position="70"/>
    </location>
</feature>
<feature type="region of interest" description="Disordered" evidence="1">
    <location>
        <begin position="120"/>
        <end position="163"/>
    </location>
</feature>
<dbReference type="AlphaFoldDB" id="A0A0N0P489"/>
<organism evidence="3 4">
    <name type="scientific">Leptomonas seymouri</name>
    <dbReference type="NCBI Taxonomy" id="5684"/>
    <lineage>
        <taxon>Eukaryota</taxon>
        <taxon>Discoba</taxon>
        <taxon>Euglenozoa</taxon>
        <taxon>Kinetoplastea</taxon>
        <taxon>Metakinetoplastina</taxon>
        <taxon>Trypanosomatida</taxon>
        <taxon>Trypanosomatidae</taxon>
        <taxon>Leishmaniinae</taxon>
        <taxon>Leptomonas</taxon>
    </lineage>
</organism>
<name>A0A0N0P489_LEPSE</name>